<dbReference type="EMBL" id="CAEZVC010000186">
    <property type="protein sequence ID" value="CAB4637918.1"/>
    <property type="molecule type" value="Genomic_DNA"/>
</dbReference>
<name>A0A6J6JN20_9ZZZZ</name>
<dbReference type="EMBL" id="CAEUNJ010000046">
    <property type="protein sequence ID" value="CAB4371911.1"/>
    <property type="molecule type" value="Genomic_DNA"/>
</dbReference>
<evidence type="ECO:0000313" key="3">
    <source>
        <dbReference type="EMBL" id="CAB4371911.1"/>
    </source>
</evidence>
<feature type="transmembrane region" description="Helical" evidence="1">
    <location>
        <begin position="28"/>
        <end position="46"/>
    </location>
</feature>
<dbReference type="EMBL" id="CAEZXY010000124">
    <property type="protein sequence ID" value="CAB4722691.1"/>
    <property type="molecule type" value="Genomic_DNA"/>
</dbReference>
<evidence type="ECO:0000256" key="1">
    <source>
        <dbReference type="SAM" id="Phobius"/>
    </source>
</evidence>
<evidence type="ECO:0000313" key="4">
    <source>
        <dbReference type="EMBL" id="CAB4602217.1"/>
    </source>
</evidence>
<proteinExistence type="predicted"/>
<keyword evidence="1" id="KW-1133">Transmembrane helix</keyword>
<evidence type="ECO:0000313" key="6">
    <source>
        <dbReference type="EMBL" id="CAB4722691.1"/>
    </source>
</evidence>
<keyword evidence="1" id="KW-0812">Transmembrane</keyword>
<dbReference type="EMBL" id="CAEZTY010000144">
    <property type="protein sequence ID" value="CAB4602217.1"/>
    <property type="molecule type" value="Genomic_DNA"/>
</dbReference>
<evidence type="ECO:0000313" key="10">
    <source>
        <dbReference type="EMBL" id="CAB5078673.1"/>
    </source>
</evidence>
<dbReference type="EMBL" id="CAFAAM010000067">
    <property type="protein sequence ID" value="CAB4801682.1"/>
    <property type="molecule type" value="Genomic_DNA"/>
</dbReference>
<dbReference type="EMBL" id="CAFBNJ010000106">
    <property type="protein sequence ID" value="CAB4963041.1"/>
    <property type="molecule type" value="Genomic_DNA"/>
</dbReference>
<protein>
    <submittedName>
        <fullName evidence="5">Unannotated protein</fullName>
    </submittedName>
</protein>
<keyword evidence="1" id="KW-0472">Membrane</keyword>
<reference evidence="5" key="1">
    <citation type="submission" date="2020-05" db="EMBL/GenBank/DDBJ databases">
        <authorList>
            <person name="Chiriac C."/>
            <person name="Salcher M."/>
            <person name="Ghai R."/>
            <person name="Kavagutti S V."/>
        </authorList>
    </citation>
    <scope>NUCLEOTIDE SEQUENCE</scope>
</reference>
<evidence type="ECO:0000313" key="9">
    <source>
        <dbReference type="EMBL" id="CAB4963041.1"/>
    </source>
</evidence>
<accession>A0A6J6JN20</accession>
<evidence type="ECO:0000313" key="5">
    <source>
        <dbReference type="EMBL" id="CAB4637918.1"/>
    </source>
</evidence>
<gene>
    <name evidence="4" type="ORF">UFOPK1762_02006</name>
    <name evidence="5" type="ORF">UFOPK1906_01888</name>
    <name evidence="6" type="ORF">UFOPK2624_01824</name>
    <name evidence="8" type="ORF">UFOPK2969_01530</name>
    <name evidence="7" type="ORF">UFOPK3010_00642</name>
    <name evidence="2" type="ORF">UFOPK3331_02184</name>
    <name evidence="9" type="ORF">UFOPK3785_01616</name>
    <name evidence="3" type="ORF">UFOPK4201_01133</name>
    <name evidence="10" type="ORF">UFOPK4371_01826</name>
</gene>
<evidence type="ECO:0000313" key="2">
    <source>
        <dbReference type="EMBL" id="CAB4347304.1"/>
    </source>
</evidence>
<sequence length="197" mass="21866">MASTKKTDRKFGPDRPDAPGLVRRQRMWSVWGTWLFILVFFVAPIVFGNAYFVVPAVGFTVALVATMRLSRRPDGPDAETLAKGELHAATPEHPVSVNAVWSPGVRVRGEPPRPGFLLCDGKRLRFECLDDQLRFDASIDRIEVITVPSFMRPQLDLSIGGANHSVRFFPAWDLGATFVGPTLVGEWYAQLRELGAS</sequence>
<evidence type="ECO:0000313" key="8">
    <source>
        <dbReference type="EMBL" id="CAB4802191.1"/>
    </source>
</evidence>
<dbReference type="AlphaFoldDB" id="A0A6J6JN20"/>
<dbReference type="EMBL" id="CAFAAD010000146">
    <property type="protein sequence ID" value="CAB4802191.1"/>
    <property type="molecule type" value="Genomic_DNA"/>
</dbReference>
<evidence type="ECO:0000313" key="7">
    <source>
        <dbReference type="EMBL" id="CAB4801682.1"/>
    </source>
</evidence>
<dbReference type="EMBL" id="CAESAL010000164">
    <property type="protein sequence ID" value="CAB4347304.1"/>
    <property type="molecule type" value="Genomic_DNA"/>
</dbReference>
<organism evidence="5">
    <name type="scientific">freshwater metagenome</name>
    <dbReference type="NCBI Taxonomy" id="449393"/>
    <lineage>
        <taxon>unclassified sequences</taxon>
        <taxon>metagenomes</taxon>
        <taxon>ecological metagenomes</taxon>
    </lineage>
</organism>
<dbReference type="EMBL" id="CAFBRD010000148">
    <property type="protein sequence ID" value="CAB5078673.1"/>
    <property type="molecule type" value="Genomic_DNA"/>
</dbReference>